<dbReference type="InterPro" id="IPR045916">
    <property type="entry name" value="DUF5777"/>
</dbReference>
<evidence type="ECO:0000313" key="3">
    <source>
        <dbReference type="EMBL" id="PUZ23416.1"/>
    </source>
</evidence>
<dbReference type="Proteomes" id="UP000244450">
    <property type="component" value="Unassembled WGS sequence"/>
</dbReference>
<feature type="chain" id="PRO_5015396032" description="DUF5777 domain-containing protein" evidence="1">
    <location>
        <begin position="34"/>
        <end position="308"/>
    </location>
</feature>
<dbReference type="Pfam" id="PF19089">
    <property type="entry name" value="DUF5777"/>
    <property type="match status" value="1"/>
</dbReference>
<dbReference type="EMBL" id="QCYK01000003">
    <property type="protein sequence ID" value="PUZ23416.1"/>
    <property type="molecule type" value="Genomic_DNA"/>
</dbReference>
<organism evidence="3 4">
    <name type="scientific">Chitinophaga parva</name>
    <dbReference type="NCBI Taxonomy" id="2169414"/>
    <lineage>
        <taxon>Bacteria</taxon>
        <taxon>Pseudomonadati</taxon>
        <taxon>Bacteroidota</taxon>
        <taxon>Chitinophagia</taxon>
        <taxon>Chitinophagales</taxon>
        <taxon>Chitinophagaceae</taxon>
        <taxon>Chitinophaga</taxon>
    </lineage>
</organism>
<evidence type="ECO:0000313" key="4">
    <source>
        <dbReference type="Proteomes" id="UP000244450"/>
    </source>
</evidence>
<proteinExistence type="predicted"/>
<feature type="signal peptide" evidence="1">
    <location>
        <begin position="1"/>
        <end position="33"/>
    </location>
</feature>
<feature type="domain" description="DUF5777" evidence="2">
    <location>
        <begin position="54"/>
        <end position="306"/>
    </location>
</feature>
<dbReference type="RefSeq" id="WP_108689219.1">
    <property type="nucleotide sequence ID" value="NZ_QCYK01000003.1"/>
</dbReference>
<keyword evidence="1" id="KW-0732">Signal</keyword>
<name>A0A2T7BE86_9BACT</name>
<keyword evidence="4" id="KW-1185">Reference proteome</keyword>
<sequence length="308" mass="35059">MSNYLFSYKKILRGLVLPLLWLPMIPQAVSAQAADSTVTEAPVKKWGKPVRNTFESIWLIDAQTVEVPVKKTFEMDFRHRFGVVNNGYKDFYGLFSSANIGLNASYVPVKNLLIGVALTKYDMTWEGYLKYAILRQVRSGAGSPVSVTYYGNLAIESRQSDTYNYFSDRMSYFHQLIIGRKITERLSLQVAPGWAHFNVVNGYNPYPGKFLKEKPNDHFALSVGGRFKLKDAMAVIANYDQPLTTDNVGNAHPNLSLGLEMSTSGHTFQFFVGNYSYLTPQRNLVFNQNDFTKKQFLIGFNITRLWNY</sequence>
<reference evidence="3 4" key="1">
    <citation type="submission" date="2018-04" db="EMBL/GenBank/DDBJ databases">
        <title>Chitinophaga fuyangensis sp. nov., isolated from soil in a chemical factory.</title>
        <authorList>
            <person name="Chen K."/>
        </authorList>
    </citation>
    <scope>NUCLEOTIDE SEQUENCE [LARGE SCALE GENOMIC DNA]</scope>
    <source>
        <strain evidence="3 4">LY-1</strain>
    </source>
</reference>
<protein>
    <recommendedName>
        <fullName evidence="2">DUF5777 domain-containing protein</fullName>
    </recommendedName>
</protein>
<gene>
    <name evidence="3" type="ORF">DCC81_23855</name>
</gene>
<dbReference type="OrthoDB" id="1117410at2"/>
<comment type="caution">
    <text evidence="3">The sequence shown here is derived from an EMBL/GenBank/DDBJ whole genome shotgun (WGS) entry which is preliminary data.</text>
</comment>
<accession>A0A2T7BE86</accession>
<dbReference type="AlphaFoldDB" id="A0A2T7BE86"/>
<evidence type="ECO:0000259" key="2">
    <source>
        <dbReference type="Pfam" id="PF19089"/>
    </source>
</evidence>
<evidence type="ECO:0000256" key="1">
    <source>
        <dbReference type="SAM" id="SignalP"/>
    </source>
</evidence>